<evidence type="ECO:0000313" key="11">
    <source>
        <dbReference type="Proteomes" id="UP000002051"/>
    </source>
</evidence>
<evidence type="ECO:0000256" key="3">
    <source>
        <dbReference type="ARBA" id="ARBA00023163"/>
    </source>
</evidence>
<dbReference type="GO" id="GO:0003700">
    <property type="term" value="F:DNA-binding transcription factor activity"/>
    <property type="evidence" value="ECO:0000318"/>
    <property type="project" value="GO_Central"/>
</dbReference>
<sequence>MAEKEFAPFSQSSNSKNLEFLENKSERFYAPSGSSSAIVGEIIGHSTSLPNTTTTNNNNEQLVMPTSPPRAPSSKRSRGRPKGSKNKPKTPAVVMVEPQTLMKQIFIEIPAGYDVLESIIKMAWRHEADITVLRGFGIVSDITIHSSLSHTPPLTIEGPVQMTSLSGTYVNPNVDNVPSEVIANPACSSFSIFLSGSHGQVYGGIVVGKVMTSSVVMISATLMKKTKFYMVA</sequence>
<evidence type="ECO:0000256" key="1">
    <source>
        <dbReference type="ARBA" id="ARBA00023015"/>
    </source>
</evidence>
<keyword evidence="6" id="KW-0812">Transmembrane</keyword>
<reference evidence="8 11" key="2">
    <citation type="journal article" date="2014" name="BMC Genomics">
        <title>An improved genome release (version Mt4.0) for the model legume Medicago truncatula.</title>
        <authorList>
            <person name="Tang H."/>
            <person name="Krishnakumar V."/>
            <person name="Bidwell S."/>
            <person name="Rosen B."/>
            <person name="Chan A."/>
            <person name="Zhou S."/>
            <person name="Gentzbittel L."/>
            <person name="Childs K.L."/>
            <person name="Yandell M."/>
            <person name="Gundlach H."/>
            <person name="Mayer K.F."/>
            <person name="Schwartz D.C."/>
            <person name="Town C.D."/>
        </authorList>
    </citation>
    <scope>GENOME REANNOTATION</scope>
    <source>
        <strain evidence="10 11">cv. Jemalong A17</strain>
    </source>
</reference>
<dbReference type="Gene3D" id="3.30.1330.80">
    <property type="entry name" value="Hypothetical protein, similar to alpha- acetolactate decarboxylase, domain 2"/>
    <property type="match status" value="1"/>
</dbReference>
<evidence type="ECO:0000256" key="4">
    <source>
        <dbReference type="ARBA" id="ARBA00023242"/>
    </source>
</evidence>
<dbReference type="KEGG" id="mtr:11431863"/>
<proteinExistence type="predicted"/>
<evidence type="ECO:0000313" key="9">
    <source>
        <dbReference type="EMBL" id="RHN57572.1"/>
    </source>
</evidence>
<dbReference type="HOGENOM" id="CLU_1176947_0_0_1"/>
<evidence type="ECO:0000256" key="6">
    <source>
        <dbReference type="SAM" id="Phobius"/>
    </source>
</evidence>
<dbReference type="PANTHER" id="PTHR31100:SF63">
    <property type="entry name" value="AT-HOOK MOTIF NUCLEAR-LOCALIZED PROTEIN"/>
    <property type="match status" value="1"/>
</dbReference>
<dbReference type="PROSITE" id="PS51742">
    <property type="entry name" value="PPC"/>
    <property type="match status" value="1"/>
</dbReference>
<keyword evidence="4" id="KW-0539">Nucleus</keyword>
<dbReference type="GO" id="GO:0005634">
    <property type="term" value="C:nucleus"/>
    <property type="evidence" value="ECO:0000318"/>
    <property type="project" value="GO_Central"/>
</dbReference>
<dbReference type="OMA" id="MAWRHEA"/>
<dbReference type="OrthoDB" id="1911285at2759"/>
<dbReference type="Proteomes" id="UP000265566">
    <property type="component" value="Chromosome 5"/>
</dbReference>
<keyword evidence="3" id="KW-0804">Transcription</keyword>
<dbReference type="PaxDb" id="3880-AET00226"/>
<evidence type="ECO:0000313" key="10">
    <source>
        <dbReference type="EnsemblPlants" id="AET00226"/>
    </source>
</evidence>
<feature type="domain" description="PPC" evidence="7">
    <location>
        <begin position="99"/>
        <end position="232"/>
    </location>
</feature>
<dbReference type="EMBL" id="PSQE01000005">
    <property type="protein sequence ID" value="RHN57572.1"/>
    <property type="molecule type" value="Genomic_DNA"/>
</dbReference>
<keyword evidence="1" id="KW-0805">Transcription regulation</keyword>
<dbReference type="Pfam" id="PF03479">
    <property type="entry name" value="PCC"/>
    <property type="match status" value="1"/>
</dbReference>
<reference evidence="8 11" key="1">
    <citation type="journal article" date="2011" name="Nature">
        <title>The Medicago genome provides insight into the evolution of rhizobial symbioses.</title>
        <authorList>
            <person name="Young N.D."/>
            <person name="Debelle F."/>
            <person name="Oldroyd G.E."/>
            <person name="Geurts R."/>
            <person name="Cannon S.B."/>
            <person name="Udvardi M.K."/>
            <person name="Benedito V.A."/>
            <person name="Mayer K.F."/>
            <person name="Gouzy J."/>
            <person name="Schoof H."/>
            <person name="Van de Peer Y."/>
            <person name="Proost S."/>
            <person name="Cook D.R."/>
            <person name="Meyers B.C."/>
            <person name="Spannagl M."/>
            <person name="Cheung F."/>
            <person name="De Mita S."/>
            <person name="Krishnakumar V."/>
            <person name="Gundlach H."/>
            <person name="Zhou S."/>
            <person name="Mudge J."/>
            <person name="Bharti A.K."/>
            <person name="Murray J.D."/>
            <person name="Naoumkina M.A."/>
            <person name="Rosen B."/>
            <person name="Silverstein K.A."/>
            <person name="Tang H."/>
            <person name="Rombauts S."/>
            <person name="Zhao P.X."/>
            <person name="Zhou P."/>
            <person name="Barbe V."/>
            <person name="Bardou P."/>
            <person name="Bechner M."/>
            <person name="Bellec A."/>
            <person name="Berger A."/>
            <person name="Berges H."/>
            <person name="Bidwell S."/>
            <person name="Bisseling T."/>
            <person name="Choisne N."/>
            <person name="Couloux A."/>
            <person name="Denny R."/>
            <person name="Deshpande S."/>
            <person name="Dai X."/>
            <person name="Doyle J.J."/>
            <person name="Dudez A.M."/>
            <person name="Farmer A.D."/>
            <person name="Fouteau S."/>
            <person name="Franken C."/>
            <person name="Gibelin C."/>
            <person name="Gish J."/>
            <person name="Goldstein S."/>
            <person name="Gonzalez A.J."/>
            <person name="Green P.J."/>
            <person name="Hallab A."/>
            <person name="Hartog M."/>
            <person name="Hua A."/>
            <person name="Humphray S.J."/>
            <person name="Jeong D.H."/>
            <person name="Jing Y."/>
            <person name="Jocker A."/>
            <person name="Kenton S.M."/>
            <person name="Kim D.J."/>
            <person name="Klee K."/>
            <person name="Lai H."/>
            <person name="Lang C."/>
            <person name="Lin S."/>
            <person name="Macmil S.L."/>
            <person name="Magdelenat G."/>
            <person name="Matthews L."/>
            <person name="McCorrison J."/>
            <person name="Monaghan E.L."/>
            <person name="Mun J.H."/>
            <person name="Najar F.Z."/>
            <person name="Nicholson C."/>
            <person name="Noirot C."/>
            <person name="O'Bleness M."/>
            <person name="Paule C.R."/>
            <person name="Poulain J."/>
            <person name="Prion F."/>
            <person name="Qin B."/>
            <person name="Qu C."/>
            <person name="Retzel E.F."/>
            <person name="Riddle C."/>
            <person name="Sallet E."/>
            <person name="Samain S."/>
            <person name="Samson N."/>
            <person name="Sanders I."/>
            <person name="Saurat O."/>
            <person name="Scarpelli C."/>
            <person name="Schiex T."/>
            <person name="Segurens B."/>
            <person name="Severin A.J."/>
            <person name="Sherrier D.J."/>
            <person name="Shi R."/>
            <person name="Sims S."/>
            <person name="Singer S.R."/>
            <person name="Sinharoy S."/>
            <person name="Sterck L."/>
            <person name="Viollet A."/>
            <person name="Wang B.B."/>
            <person name="Wang K."/>
            <person name="Wang M."/>
            <person name="Wang X."/>
            <person name="Warfsmann J."/>
            <person name="Weissenbach J."/>
            <person name="White D.D."/>
            <person name="White J.D."/>
            <person name="Wiley G.B."/>
            <person name="Wincker P."/>
            <person name="Xing Y."/>
            <person name="Yang L."/>
            <person name="Yao Z."/>
            <person name="Ying F."/>
            <person name="Zhai J."/>
            <person name="Zhou L."/>
            <person name="Zuber A."/>
            <person name="Denarie J."/>
            <person name="Dixon R.A."/>
            <person name="May G.D."/>
            <person name="Schwartz D.C."/>
            <person name="Rogers J."/>
            <person name="Quetier F."/>
            <person name="Town C.D."/>
            <person name="Roe B.A."/>
        </authorList>
    </citation>
    <scope>NUCLEOTIDE SEQUENCE [LARGE SCALE GENOMIC DNA]</scope>
    <source>
        <strain evidence="8">A17</strain>
        <strain evidence="10 11">cv. Jemalong A17</strain>
    </source>
</reference>
<dbReference type="STRING" id="3880.G7K354"/>
<dbReference type="InterPro" id="IPR014476">
    <property type="entry name" value="AHL15-29"/>
</dbReference>
<dbReference type="CDD" id="cd11378">
    <property type="entry name" value="DUF296"/>
    <property type="match status" value="1"/>
</dbReference>
<name>G7K354_MEDTR</name>
<dbReference type="EMBL" id="CM001221">
    <property type="protein sequence ID" value="AET00226.1"/>
    <property type="molecule type" value="Genomic_DNA"/>
</dbReference>
<dbReference type="EnsemblPlants" id="AET00226">
    <property type="protein sequence ID" value="AET00226"/>
    <property type="gene ID" value="MTR_5g089700"/>
</dbReference>
<evidence type="ECO:0000256" key="2">
    <source>
        <dbReference type="ARBA" id="ARBA00023125"/>
    </source>
</evidence>
<dbReference type="AlphaFoldDB" id="G7K354"/>
<dbReference type="SUPFAM" id="SSF117856">
    <property type="entry name" value="AF0104/ALDC/Ptd012-like"/>
    <property type="match status" value="1"/>
</dbReference>
<feature type="region of interest" description="Disordered" evidence="5">
    <location>
        <begin position="46"/>
        <end position="91"/>
    </location>
</feature>
<evidence type="ECO:0000259" key="7">
    <source>
        <dbReference type="PROSITE" id="PS51742"/>
    </source>
</evidence>
<evidence type="ECO:0000256" key="5">
    <source>
        <dbReference type="SAM" id="MobiDB-lite"/>
    </source>
</evidence>
<reference evidence="9" key="4">
    <citation type="journal article" date="2018" name="Nat. Plants">
        <title>Whole-genome landscape of Medicago truncatula symbiotic genes.</title>
        <authorList>
            <person name="Pecrix Y."/>
            <person name="Gamas P."/>
            <person name="Carrere S."/>
        </authorList>
    </citation>
    <scope>NUCLEOTIDE SEQUENCE</scope>
    <source>
        <tissue evidence="9">Leaves</tissue>
    </source>
</reference>
<organism evidence="8 11">
    <name type="scientific">Medicago truncatula</name>
    <name type="common">Barrel medic</name>
    <name type="synonym">Medicago tribuloides</name>
    <dbReference type="NCBI Taxonomy" id="3880"/>
    <lineage>
        <taxon>Eukaryota</taxon>
        <taxon>Viridiplantae</taxon>
        <taxon>Streptophyta</taxon>
        <taxon>Embryophyta</taxon>
        <taxon>Tracheophyta</taxon>
        <taxon>Spermatophyta</taxon>
        <taxon>Magnoliopsida</taxon>
        <taxon>eudicotyledons</taxon>
        <taxon>Gunneridae</taxon>
        <taxon>Pentapetalae</taxon>
        <taxon>rosids</taxon>
        <taxon>fabids</taxon>
        <taxon>Fabales</taxon>
        <taxon>Fabaceae</taxon>
        <taxon>Papilionoideae</taxon>
        <taxon>50 kb inversion clade</taxon>
        <taxon>NPAAA clade</taxon>
        <taxon>Hologalegina</taxon>
        <taxon>IRL clade</taxon>
        <taxon>Trifolieae</taxon>
        <taxon>Medicago</taxon>
    </lineage>
</organism>
<keyword evidence="6" id="KW-0472">Membrane</keyword>
<reference evidence="10" key="3">
    <citation type="submission" date="2015-04" db="UniProtKB">
        <authorList>
            <consortium name="EnsemblPlants"/>
        </authorList>
    </citation>
    <scope>IDENTIFICATION</scope>
    <source>
        <strain evidence="10">cv. Jemalong A17</strain>
    </source>
</reference>
<feature type="compositionally biased region" description="Basic residues" evidence="5">
    <location>
        <begin position="73"/>
        <end position="88"/>
    </location>
</feature>
<dbReference type="Proteomes" id="UP000002051">
    <property type="component" value="Chromosome 5"/>
</dbReference>
<dbReference type="eggNOG" id="ENOG502RXY1">
    <property type="taxonomic scope" value="Eukaryota"/>
</dbReference>
<dbReference type="PANTHER" id="PTHR31100">
    <property type="entry name" value="AT-HOOK MOTIF NUCLEAR-LOCALIZED PROTEIN 15"/>
    <property type="match status" value="1"/>
</dbReference>
<dbReference type="InterPro" id="IPR005175">
    <property type="entry name" value="PPC_dom"/>
</dbReference>
<dbReference type="Gramene" id="rna33141">
    <property type="protein sequence ID" value="RHN57572.1"/>
    <property type="gene ID" value="gene33141"/>
</dbReference>
<protein>
    <submittedName>
        <fullName evidence="8">DUF296 domain protein</fullName>
    </submittedName>
    <submittedName>
        <fullName evidence="9">Putative PPC domain-containing protein</fullName>
    </submittedName>
</protein>
<dbReference type="GO" id="GO:0003680">
    <property type="term" value="F:minor groove of adenine-thymine-rich DNA binding"/>
    <property type="evidence" value="ECO:0000318"/>
    <property type="project" value="GO_Central"/>
</dbReference>
<evidence type="ECO:0000313" key="8">
    <source>
        <dbReference type="EMBL" id="AET00226.1"/>
    </source>
</evidence>
<feature type="transmembrane region" description="Helical" evidence="6">
    <location>
        <begin position="201"/>
        <end position="223"/>
    </location>
</feature>
<gene>
    <name evidence="10" type="primary">11431863</name>
    <name evidence="8" type="ordered locus">MTR_5g089700</name>
    <name evidence="9" type="ORF">MtrunA17_Chr5g0441901</name>
</gene>
<keyword evidence="6" id="KW-1133">Transmembrane helix</keyword>
<keyword evidence="2" id="KW-0238">DNA-binding</keyword>
<accession>G7K354</accession>
<keyword evidence="11" id="KW-1185">Reference proteome</keyword>